<organism evidence="2">
    <name type="scientific">Aeromonas caviae</name>
    <name type="common">Aeromonas punctata</name>
    <dbReference type="NCBI Taxonomy" id="648"/>
    <lineage>
        <taxon>Bacteria</taxon>
        <taxon>Pseudomonadati</taxon>
        <taxon>Pseudomonadota</taxon>
        <taxon>Gammaproteobacteria</taxon>
        <taxon>Aeromonadales</taxon>
        <taxon>Aeromonadaceae</taxon>
        <taxon>Aeromonas</taxon>
    </lineage>
</organism>
<name>A0A7T4C1W1_AERCA</name>
<evidence type="ECO:0000256" key="1">
    <source>
        <dbReference type="SAM" id="MobiDB-lite"/>
    </source>
</evidence>
<accession>A0A7T4C1W1</accession>
<feature type="compositionally biased region" description="Polar residues" evidence="1">
    <location>
        <begin position="1"/>
        <end position="10"/>
    </location>
</feature>
<evidence type="ECO:0008006" key="3">
    <source>
        <dbReference type="Google" id="ProtNLM"/>
    </source>
</evidence>
<dbReference type="EMBL" id="CP065937">
    <property type="protein sequence ID" value="QQA59413.1"/>
    <property type="molecule type" value="Genomic_DNA"/>
</dbReference>
<gene>
    <name evidence="2" type="ORF">JC965_14035</name>
</gene>
<proteinExistence type="predicted"/>
<evidence type="ECO:0000313" key="2">
    <source>
        <dbReference type="EMBL" id="QQA59413.1"/>
    </source>
</evidence>
<dbReference type="AlphaFoldDB" id="A0A7T4C1W1"/>
<feature type="region of interest" description="Disordered" evidence="1">
    <location>
        <begin position="1"/>
        <end position="23"/>
    </location>
</feature>
<reference evidence="2" key="1">
    <citation type="submission" date="2020-12" db="EMBL/GenBank/DDBJ databases">
        <title>GES Beta-lactamases isolated from hospital effluents in Brazil.</title>
        <authorList>
            <person name="Conte D."/>
            <person name="Mesa D."/>
            <person name="Palmeiro J.K."/>
            <person name="Dalla-Costa L.M."/>
        </authorList>
    </citation>
    <scope>NUCLEOTIDE SEQUENCE [LARGE SCALE GENOMIC DNA]</scope>
    <source>
        <strain evidence="2">Aero21</strain>
    </source>
</reference>
<protein>
    <recommendedName>
        <fullName evidence="3">Integrase</fullName>
    </recommendedName>
</protein>
<sequence>MSSEVSTPTAKSRLGSCGEHVSKQKEVKDEYVPWLAWVTYTSGARVGYFNVHRNNQRYRFKIASTSEASLKVIRDKARKLMAELITDPDGFKQAYRASLSVERFIYDDYLPAVQG</sequence>